<dbReference type="STRING" id="7167.A0A182FU79"/>
<evidence type="ECO:0000256" key="2">
    <source>
        <dbReference type="ARBA" id="ARBA00009458"/>
    </source>
</evidence>
<dbReference type="GO" id="GO:0005741">
    <property type="term" value="C:mitochondrial outer membrane"/>
    <property type="evidence" value="ECO:0007669"/>
    <property type="project" value="TreeGrafter"/>
</dbReference>
<dbReference type="CDD" id="cd06845">
    <property type="entry name" value="Bcl-2_like"/>
    <property type="match status" value="2"/>
</dbReference>
<reference evidence="10 11" key="1">
    <citation type="journal article" date="2017" name="G3 (Bethesda)">
        <title>The Physical Genome Mapping of Anopheles albimanus Corrected Scaffold Misassemblies and Identified Interarm Rearrangements in Genus Anopheles.</title>
        <authorList>
            <person name="Artemov G.N."/>
            <person name="Peery A.N."/>
            <person name="Jiang X."/>
            <person name="Tu Z."/>
            <person name="Stegniy V.N."/>
            <person name="Sharakhova M.V."/>
            <person name="Sharakhov I.V."/>
        </authorList>
    </citation>
    <scope>NUCLEOTIDE SEQUENCE [LARGE SCALE GENOMIC DNA]</scope>
    <source>
        <strain evidence="10 11">ALBI9_A</strain>
    </source>
</reference>
<feature type="region of interest" description="Disordered" evidence="7">
    <location>
        <begin position="1"/>
        <end position="61"/>
    </location>
</feature>
<dbReference type="Proteomes" id="UP000069272">
    <property type="component" value="Chromosome 3R"/>
</dbReference>
<feature type="domain" description="Bcl-2 Bcl-2 homology region 1-3" evidence="9">
    <location>
        <begin position="191"/>
        <end position="296"/>
    </location>
</feature>
<sequence>MSTGFLKVDPPANLGSNGGGSAGSGGLVPGRLSLSSDNLSAAGHRPNGTERGGSLTPNLPSMDRLQAPILTRRKFSFPANLHSTALLGFPEMGHGPSGTSLSASSTALAARRRLSNVSDVVTRKLSSTIGWKQPVLPSQDIITQGKCLCGQYIRCRLKRSGVFNRKLGLQRIRSIVGTPSIHVVREVFPALLSVGEELERMYPRIYNGIARQLTRFGRGELKTPETAPVLLSAIARDLFKADITWGKVVSLFAIAGGLSVDCVRQGHPDYLPKLVEGVADVIEDELVTWISENGGWIGLANKVRPPQEEITFTGRCLVGASCVIGLFVVVFLLKTLERSREKMSGTSRGAPSSNAVTSSPIVAAAVAAAAAAISPRGSNTAKHHHHHHHHQMLHLTTTQDVIQQGKCLCGEYIRARLKRSGLLNRKILQRLRNSIVPDGASAGIGSVGGGGGGGGGGMMLIAGGGGAVVREAFPILHGMGIELERMHPRLYTNVSRQISNEPWGELTEPDTVGYLLHIVAKDLFKTGVTWGKVISLFAIAGGLAVDCVRQDHTDYLQQLIEGTTDVIEEDLAGWLVERGGWLGLQDHVYPQPAEITLTGWLTITILTLALLYLVSLFLKLIGSNYLTSEPTIAAATATTIGSTTSSSSS</sequence>
<evidence type="ECO:0000256" key="7">
    <source>
        <dbReference type="SAM" id="MobiDB-lite"/>
    </source>
</evidence>
<evidence type="ECO:0000256" key="8">
    <source>
        <dbReference type="SAM" id="Phobius"/>
    </source>
</evidence>
<feature type="domain" description="Bcl-2 Bcl-2 homology region 1-3" evidence="9">
    <location>
        <begin position="476"/>
        <end position="581"/>
    </location>
</feature>
<dbReference type="EnsemblMetazoa" id="AALB010114-RA">
    <property type="protein sequence ID" value="AALB010114-PA"/>
    <property type="gene ID" value="AALB010114"/>
</dbReference>
<dbReference type="InterPro" id="IPR026298">
    <property type="entry name" value="Bcl-2_fam"/>
</dbReference>
<comment type="subcellular location">
    <subcellularLocation>
        <location evidence="1">Membrane</location>
        <topology evidence="1">Single-pass membrane protein</topology>
    </subcellularLocation>
</comment>
<keyword evidence="5 8" id="KW-1133">Transmembrane helix</keyword>
<comment type="similarity">
    <text evidence="2">Belongs to the Bcl-2 family.</text>
</comment>
<dbReference type="GO" id="GO:0001836">
    <property type="term" value="P:release of cytochrome c from mitochondria"/>
    <property type="evidence" value="ECO:0007669"/>
    <property type="project" value="TreeGrafter"/>
</dbReference>
<dbReference type="VEuPathDB" id="VectorBase:AALB010114"/>
<organism evidence="10 11">
    <name type="scientific">Anopheles albimanus</name>
    <name type="common">New world malaria mosquito</name>
    <dbReference type="NCBI Taxonomy" id="7167"/>
    <lineage>
        <taxon>Eukaryota</taxon>
        <taxon>Metazoa</taxon>
        <taxon>Ecdysozoa</taxon>
        <taxon>Arthropoda</taxon>
        <taxon>Hexapoda</taxon>
        <taxon>Insecta</taxon>
        <taxon>Pterygota</taxon>
        <taxon>Neoptera</taxon>
        <taxon>Endopterygota</taxon>
        <taxon>Diptera</taxon>
        <taxon>Nematocera</taxon>
        <taxon>Culicoidea</taxon>
        <taxon>Culicidae</taxon>
        <taxon>Anophelinae</taxon>
        <taxon>Anopheles</taxon>
    </lineage>
</organism>
<dbReference type="SMART" id="SM00337">
    <property type="entry name" value="BCL"/>
    <property type="match status" value="2"/>
</dbReference>
<proteinExistence type="inferred from homology"/>
<accession>A0A182FU79</accession>
<evidence type="ECO:0000313" key="11">
    <source>
        <dbReference type="Proteomes" id="UP000069272"/>
    </source>
</evidence>
<dbReference type="Gene3D" id="1.10.437.10">
    <property type="entry name" value="Blc2-like"/>
    <property type="match status" value="2"/>
</dbReference>
<evidence type="ECO:0000259" key="9">
    <source>
        <dbReference type="SMART" id="SM00337"/>
    </source>
</evidence>
<keyword evidence="3 8" id="KW-0812">Transmembrane</keyword>
<dbReference type="InterPro" id="IPR036834">
    <property type="entry name" value="Bcl-2-like_sf"/>
</dbReference>
<reference evidence="10" key="2">
    <citation type="submission" date="2022-08" db="UniProtKB">
        <authorList>
            <consortium name="EnsemblMetazoa"/>
        </authorList>
    </citation>
    <scope>IDENTIFICATION</scope>
    <source>
        <strain evidence="10">STECLA/ALBI9_A</strain>
    </source>
</reference>
<evidence type="ECO:0000256" key="3">
    <source>
        <dbReference type="ARBA" id="ARBA00022692"/>
    </source>
</evidence>
<feature type="transmembrane region" description="Helical" evidence="8">
    <location>
        <begin position="312"/>
        <end position="333"/>
    </location>
</feature>
<dbReference type="VEuPathDB" id="VectorBase:AALB20_037977"/>
<evidence type="ECO:0000256" key="1">
    <source>
        <dbReference type="ARBA" id="ARBA00004167"/>
    </source>
</evidence>
<dbReference type="FunFam" id="1.10.437.10:FF:000009">
    <property type="entry name" value="Uncharacterized protein, isoform A"/>
    <property type="match status" value="2"/>
</dbReference>
<dbReference type="SUPFAM" id="SSF56854">
    <property type="entry name" value="Bcl-2 inhibitors of programmed cell death"/>
    <property type="match status" value="2"/>
</dbReference>
<dbReference type="InterPro" id="IPR002475">
    <property type="entry name" value="Bcl2-like"/>
</dbReference>
<dbReference type="Pfam" id="PF00452">
    <property type="entry name" value="Bcl-2"/>
    <property type="match status" value="2"/>
</dbReference>
<evidence type="ECO:0000313" key="10">
    <source>
        <dbReference type="EnsemblMetazoa" id="AALB010114-PA"/>
    </source>
</evidence>
<dbReference type="GO" id="GO:0042981">
    <property type="term" value="P:regulation of apoptotic process"/>
    <property type="evidence" value="ECO:0007669"/>
    <property type="project" value="InterPro"/>
</dbReference>
<keyword evidence="4" id="KW-0053">Apoptosis</keyword>
<dbReference type="GO" id="GO:0097192">
    <property type="term" value="P:extrinsic apoptotic signaling pathway in absence of ligand"/>
    <property type="evidence" value="ECO:0007669"/>
    <property type="project" value="TreeGrafter"/>
</dbReference>
<evidence type="ECO:0000256" key="5">
    <source>
        <dbReference type="ARBA" id="ARBA00022989"/>
    </source>
</evidence>
<evidence type="ECO:0000256" key="6">
    <source>
        <dbReference type="ARBA" id="ARBA00023136"/>
    </source>
</evidence>
<dbReference type="PRINTS" id="PR01862">
    <property type="entry name" value="BCL2FAMILY"/>
</dbReference>
<dbReference type="PANTHER" id="PTHR11256:SF48">
    <property type="entry name" value="BCL-2-RELATED OVARIAN KILLER PROTEIN"/>
    <property type="match status" value="1"/>
</dbReference>
<dbReference type="PROSITE" id="PS50062">
    <property type="entry name" value="BCL2_FAMILY"/>
    <property type="match status" value="2"/>
</dbReference>
<dbReference type="InterPro" id="IPR046371">
    <property type="entry name" value="Bcl-2_BH1-3"/>
</dbReference>
<dbReference type="AlphaFoldDB" id="A0A182FU79"/>
<protein>
    <recommendedName>
        <fullName evidence="9">Bcl-2 Bcl-2 homology region 1-3 domain-containing protein</fullName>
    </recommendedName>
</protein>
<dbReference type="GO" id="GO:0051400">
    <property type="term" value="F:BH domain binding"/>
    <property type="evidence" value="ECO:0007669"/>
    <property type="project" value="TreeGrafter"/>
</dbReference>
<keyword evidence="6 8" id="KW-0472">Membrane</keyword>
<dbReference type="PANTHER" id="PTHR11256">
    <property type="entry name" value="BCL-2 RELATED"/>
    <property type="match status" value="1"/>
</dbReference>
<feature type="compositionally biased region" description="Gly residues" evidence="7">
    <location>
        <begin position="16"/>
        <end position="28"/>
    </location>
</feature>
<evidence type="ECO:0000256" key="4">
    <source>
        <dbReference type="ARBA" id="ARBA00022703"/>
    </source>
</evidence>
<name>A0A182FU79_ANOAL</name>
<dbReference type="GO" id="GO:0008630">
    <property type="term" value="P:intrinsic apoptotic signaling pathway in response to DNA damage"/>
    <property type="evidence" value="ECO:0007669"/>
    <property type="project" value="TreeGrafter"/>
</dbReference>
<dbReference type="VEuPathDB" id="VectorBase:AALB20_032295"/>
<keyword evidence="11" id="KW-1185">Reference proteome</keyword>
<feature type="transmembrane region" description="Helical" evidence="8">
    <location>
        <begin position="597"/>
        <end position="618"/>
    </location>
</feature>